<protein>
    <submittedName>
        <fullName evidence="1">Uncharacterized protein</fullName>
    </submittedName>
</protein>
<comment type="caution">
    <text evidence="1">The sequence shown here is derived from an EMBL/GenBank/DDBJ whole genome shotgun (WGS) entry which is preliminary data.</text>
</comment>
<evidence type="ECO:0000313" key="2">
    <source>
        <dbReference type="Proteomes" id="UP001272137"/>
    </source>
</evidence>
<dbReference type="Proteomes" id="UP001272137">
    <property type="component" value="Unassembled WGS sequence"/>
</dbReference>
<proteinExistence type="predicted"/>
<dbReference type="AlphaFoldDB" id="A0AAW9CY25"/>
<gene>
    <name evidence="1" type="ORF">C7S16_1741</name>
</gene>
<organism evidence="1 2">
    <name type="scientific">Burkholderia thailandensis</name>
    <dbReference type="NCBI Taxonomy" id="57975"/>
    <lineage>
        <taxon>Bacteria</taxon>
        <taxon>Pseudomonadati</taxon>
        <taxon>Pseudomonadota</taxon>
        <taxon>Betaproteobacteria</taxon>
        <taxon>Burkholderiales</taxon>
        <taxon>Burkholderiaceae</taxon>
        <taxon>Burkholderia</taxon>
        <taxon>pseudomallei group</taxon>
    </lineage>
</organism>
<sequence length="40" mass="4567">MTARMRESRLCYGTTREIEPRTTHDRCVRADAGRGLLGTE</sequence>
<reference evidence="1" key="1">
    <citation type="submission" date="2018-08" db="EMBL/GenBank/DDBJ databases">
        <title>Identification of Burkholderia cepacia strains that express a Burkholderia pseudomallei-like capsular polysaccharide.</title>
        <authorList>
            <person name="Burtnick M.N."/>
            <person name="Vongsouvath M."/>
            <person name="Newton P."/>
            <person name="Wuthiekanun V."/>
            <person name="Limmathurotsakul D."/>
            <person name="Brett P.J."/>
            <person name="Chantratita N."/>
            <person name="Dance D.A."/>
        </authorList>
    </citation>
    <scope>NUCLEOTIDE SEQUENCE</scope>
    <source>
        <strain evidence="1">SBXCC001</strain>
    </source>
</reference>
<evidence type="ECO:0000313" key="1">
    <source>
        <dbReference type="EMBL" id="MDW9255509.1"/>
    </source>
</evidence>
<accession>A0AAW9CY25</accession>
<name>A0AAW9CY25_BURTH</name>
<dbReference type="EMBL" id="QXCT01000002">
    <property type="protein sequence ID" value="MDW9255509.1"/>
    <property type="molecule type" value="Genomic_DNA"/>
</dbReference>